<protein>
    <submittedName>
        <fullName evidence="1">Uncharacterized protein</fullName>
    </submittedName>
</protein>
<gene>
    <name evidence="1" type="ORF">MANES_03G075700</name>
</gene>
<dbReference type="AlphaFoldDB" id="A0A2C9W6Y6"/>
<organism evidence="1">
    <name type="scientific">Manihot esculenta</name>
    <name type="common">Cassava</name>
    <name type="synonym">Jatropha manihot</name>
    <dbReference type="NCBI Taxonomy" id="3983"/>
    <lineage>
        <taxon>Eukaryota</taxon>
        <taxon>Viridiplantae</taxon>
        <taxon>Streptophyta</taxon>
        <taxon>Embryophyta</taxon>
        <taxon>Tracheophyta</taxon>
        <taxon>Spermatophyta</taxon>
        <taxon>Magnoliopsida</taxon>
        <taxon>eudicotyledons</taxon>
        <taxon>Gunneridae</taxon>
        <taxon>Pentapetalae</taxon>
        <taxon>rosids</taxon>
        <taxon>fabids</taxon>
        <taxon>Malpighiales</taxon>
        <taxon>Euphorbiaceae</taxon>
        <taxon>Crotonoideae</taxon>
        <taxon>Manihoteae</taxon>
        <taxon>Manihot</taxon>
    </lineage>
</organism>
<accession>A0A2C9W6Y6</accession>
<dbReference type="EMBL" id="CM004389">
    <property type="protein sequence ID" value="OAY54448.1"/>
    <property type="molecule type" value="Genomic_DNA"/>
</dbReference>
<reference evidence="1" key="1">
    <citation type="submission" date="2016-02" db="EMBL/GenBank/DDBJ databases">
        <title>WGS assembly of Manihot esculenta.</title>
        <authorList>
            <person name="Bredeson J.V."/>
            <person name="Prochnik S.E."/>
            <person name="Lyons J.B."/>
            <person name="Schmutz J."/>
            <person name="Grimwood J."/>
            <person name="Vrebalov J."/>
            <person name="Bart R.S."/>
            <person name="Amuge T."/>
            <person name="Ferguson M.E."/>
            <person name="Green R."/>
            <person name="Putnam N."/>
            <person name="Stites J."/>
            <person name="Rounsley S."/>
            <person name="Rokhsar D.S."/>
        </authorList>
    </citation>
    <scope>NUCLEOTIDE SEQUENCE [LARGE SCALE GENOMIC DNA]</scope>
    <source>
        <tissue evidence="1">Leaf</tissue>
    </source>
</reference>
<name>A0A2C9W6Y6_MANES</name>
<sequence>MMALCVYRRHRTLAMHSAAFGRLSSSLDASSRFEVAEEG</sequence>
<proteinExistence type="predicted"/>
<evidence type="ECO:0000313" key="1">
    <source>
        <dbReference type="EMBL" id="OAY54448.1"/>
    </source>
</evidence>